<organism evidence="6 13">
    <name type="scientific">Eggerthella lenta</name>
    <name type="common">Eubacterium lentum</name>
    <dbReference type="NCBI Taxonomy" id="84112"/>
    <lineage>
        <taxon>Bacteria</taxon>
        <taxon>Bacillati</taxon>
        <taxon>Actinomycetota</taxon>
        <taxon>Coriobacteriia</taxon>
        <taxon>Eggerthellales</taxon>
        <taxon>Eggerthellaceae</taxon>
        <taxon>Eggerthella</taxon>
    </lineage>
</organism>
<dbReference type="InterPro" id="IPR014730">
    <property type="entry name" value="ETF_a/b_N"/>
</dbReference>
<dbReference type="NCBIfam" id="NF002888">
    <property type="entry name" value="PRK03359.1"/>
    <property type="match status" value="1"/>
</dbReference>
<dbReference type="EMBL" id="WPOM01000009">
    <property type="protein sequence ID" value="MVN32783.1"/>
    <property type="molecule type" value="Genomic_DNA"/>
</dbReference>
<dbReference type="InterPro" id="IPR033948">
    <property type="entry name" value="ETF_beta_N"/>
</dbReference>
<reference evidence="5 14" key="2">
    <citation type="submission" date="2019-11" db="EMBL/GenBank/DDBJ databases">
        <title>Whole genome shotgun sequencing (WGS) data from Adlercreutzia equolifaciens ResAG-91, Eggerthella lenta MRI-F36, MRI-F37, MRI-F40, ResAG-49, ResAG-88, ResAG-121, ResAG-145, and Gordonibacter sp. ResAG-5, ResAG-26, ResAG-43, ResAG-50, ResAG-59.</title>
        <authorList>
            <person name="Stoll D.A."/>
            <person name="Danylec N."/>
            <person name="Franz C.M.A.P."/>
            <person name="Huch M."/>
        </authorList>
    </citation>
    <scope>NUCLEOTIDE SEQUENCE [LARGE SCALE GENOMIC DNA]</scope>
    <source>
        <strain evidence="5 14">ResAG-88</strain>
    </source>
</reference>
<dbReference type="Pfam" id="PF01012">
    <property type="entry name" value="ETF"/>
    <property type="match status" value="1"/>
</dbReference>
<evidence type="ECO:0000313" key="14">
    <source>
        <dbReference type="Proteomes" id="UP000436429"/>
    </source>
</evidence>
<dbReference type="EMBL" id="PPTY01000048">
    <property type="protein sequence ID" value="RDB81206.1"/>
    <property type="molecule type" value="Genomic_DNA"/>
</dbReference>
<dbReference type="GeneID" id="69512133"/>
<dbReference type="CDD" id="cd01714">
    <property type="entry name" value="ETF_beta"/>
    <property type="match status" value="1"/>
</dbReference>
<dbReference type="RefSeq" id="WP_009305235.1">
    <property type="nucleotide sequence ID" value="NZ_AP025575.1"/>
</dbReference>
<evidence type="ECO:0000313" key="7">
    <source>
        <dbReference type="EMBL" id="RDB79020.1"/>
    </source>
</evidence>
<dbReference type="EMBL" id="PPTU01000007">
    <property type="protein sequence ID" value="RDB71288.1"/>
    <property type="molecule type" value="Genomic_DNA"/>
</dbReference>
<dbReference type="PANTHER" id="PTHR21294:SF17">
    <property type="entry name" value="PROTEIN FIXA"/>
    <property type="match status" value="1"/>
</dbReference>
<evidence type="ECO:0000313" key="6">
    <source>
        <dbReference type="EMBL" id="RDB71288.1"/>
    </source>
</evidence>
<name>A0A369N196_EGGLN</name>
<dbReference type="Proteomes" id="UP000253752">
    <property type="component" value="Unassembled WGS sequence"/>
</dbReference>
<dbReference type="Proteomes" id="UP000253857">
    <property type="component" value="Unassembled WGS sequence"/>
</dbReference>
<dbReference type="SUPFAM" id="SSF52402">
    <property type="entry name" value="Adenine nucleotide alpha hydrolases-like"/>
    <property type="match status" value="1"/>
</dbReference>
<proteinExistence type="predicted"/>
<evidence type="ECO:0000313" key="10">
    <source>
        <dbReference type="Proteomes" id="UP000253752"/>
    </source>
</evidence>
<dbReference type="AlphaFoldDB" id="A0A369N196"/>
<dbReference type="InterPro" id="IPR014729">
    <property type="entry name" value="Rossmann-like_a/b/a_fold"/>
</dbReference>
<dbReference type="Proteomes" id="UP000253970">
    <property type="component" value="Unassembled WGS sequence"/>
</dbReference>
<evidence type="ECO:0000313" key="13">
    <source>
        <dbReference type="Proteomes" id="UP000253970"/>
    </source>
</evidence>
<dbReference type="GO" id="GO:0009055">
    <property type="term" value="F:electron transfer activity"/>
    <property type="evidence" value="ECO:0007669"/>
    <property type="project" value="InterPro"/>
</dbReference>
<evidence type="ECO:0000313" key="9">
    <source>
        <dbReference type="EMBL" id="RDC35932.1"/>
    </source>
</evidence>
<evidence type="ECO:0000313" key="5">
    <source>
        <dbReference type="EMBL" id="MVN32783.1"/>
    </source>
</evidence>
<protein>
    <recommendedName>
        <fullName evidence="3">Electron transfer flavoprotein small subunit</fullName>
    </recommendedName>
</protein>
<evidence type="ECO:0000256" key="3">
    <source>
        <dbReference type="ARBA" id="ARBA00042002"/>
    </source>
</evidence>
<dbReference type="PIRSF" id="PIRSF000090">
    <property type="entry name" value="Beta-ETF"/>
    <property type="match status" value="1"/>
</dbReference>
<dbReference type="Gene3D" id="3.40.50.620">
    <property type="entry name" value="HUPs"/>
    <property type="match status" value="1"/>
</dbReference>
<comment type="function">
    <text evidence="2">The electron transfer flavoprotein serves as a specific electron acceptor for other dehydrogenases. It transfers the electrons to the main respiratory chain via ETF-ubiquinone oxidoreductase (ETF dehydrogenase).</text>
</comment>
<accession>A0A369N196</accession>
<dbReference type="SMART" id="SM00893">
    <property type="entry name" value="ETF"/>
    <property type="match status" value="1"/>
</dbReference>
<evidence type="ECO:0000313" key="8">
    <source>
        <dbReference type="EMBL" id="RDB81206.1"/>
    </source>
</evidence>
<dbReference type="OMA" id="DLKIPNM"/>
<sequence length="255" mass="26773">MNIVVCYKIVPDEQDAVVQADRTLSFERAALKIGDYDLNAVEAGAQLASASGASLVSLTAGGDPVEDSKLKKAILARGPHENVAVKDASLPEAGSAVTARVLAAAVKQLDDVSLVLCGEGSADRYAQQVGVQLGELLGLPTVNAVSSIELDDGVAHVERTVGAVVERLDVPLPAVLSVVADMNTPRIPSMKDILGAGKKPSRVLSFEDVGFDGFDEAIDVVSTLAPEQRDRACEILEGDDDETIQAFAARVRERL</sequence>
<comment type="caution">
    <text evidence="6">The sequence shown here is derived from an EMBL/GenBank/DDBJ whole genome shotgun (WGS) entry which is preliminary data.</text>
</comment>
<dbReference type="Proteomes" id="UP000436429">
    <property type="component" value="Unassembled WGS sequence"/>
</dbReference>
<dbReference type="EMBL" id="PPUQ01000020">
    <property type="protein sequence ID" value="RDC35932.1"/>
    <property type="molecule type" value="Genomic_DNA"/>
</dbReference>
<evidence type="ECO:0000313" key="11">
    <source>
        <dbReference type="Proteomes" id="UP000253857"/>
    </source>
</evidence>
<dbReference type="InterPro" id="IPR012255">
    <property type="entry name" value="ETF_b"/>
</dbReference>
<dbReference type="PANTHER" id="PTHR21294">
    <property type="entry name" value="ELECTRON TRANSFER FLAVOPROTEIN BETA-SUBUNIT"/>
    <property type="match status" value="1"/>
</dbReference>
<comment type="subunit">
    <text evidence="1">Heterodimer of an alpha and a beta subunit.</text>
</comment>
<dbReference type="Proteomes" id="UP000253915">
    <property type="component" value="Unassembled WGS sequence"/>
</dbReference>
<evidence type="ECO:0000313" key="12">
    <source>
        <dbReference type="Proteomes" id="UP000253915"/>
    </source>
</evidence>
<evidence type="ECO:0000256" key="2">
    <source>
        <dbReference type="ARBA" id="ARBA00025649"/>
    </source>
</evidence>
<evidence type="ECO:0000259" key="4">
    <source>
        <dbReference type="SMART" id="SM00893"/>
    </source>
</evidence>
<feature type="domain" description="Electron transfer flavoprotein alpha/beta-subunit N-terminal" evidence="4">
    <location>
        <begin position="21"/>
        <end position="213"/>
    </location>
</feature>
<evidence type="ECO:0000256" key="1">
    <source>
        <dbReference type="ARBA" id="ARBA00011355"/>
    </source>
</evidence>
<gene>
    <name evidence="5" type="primary">fixA</name>
    <name evidence="9" type="ORF">C1853_12395</name>
    <name evidence="8" type="ORF">C1871_14835</name>
    <name evidence="7" type="ORF">C1872_09295</name>
    <name evidence="6" type="ORF">C1875_06280</name>
    <name evidence="5" type="ORF">GO726_06320</name>
</gene>
<dbReference type="EMBL" id="PPTX01000013">
    <property type="protein sequence ID" value="RDB79020.1"/>
    <property type="molecule type" value="Genomic_DNA"/>
</dbReference>
<reference evidence="10 11" key="1">
    <citation type="journal article" date="2018" name="Elife">
        <title>Discovery and characterization of a prevalent human gut bacterial enzyme sufficient for the inactivation of a family of plant toxins.</title>
        <authorList>
            <person name="Koppel N."/>
            <person name="Bisanz J.E."/>
            <person name="Pandelia M.E."/>
            <person name="Turnbaugh P.J."/>
            <person name="Balskus E.P."/>
        </authorList>
    </citation>
    <scope>NUCLEOTIDE SEQUENCE [LARGE SCALE GENOMIC DNA]</scope>
    <source>
        <strain evidence="9 12">16A</strain>
        <strain evidence="8 11">FAA1-1-60AUCSF</strain>
        <strain evidence="7 10">MR1 #12</strain>
        <strain evidence="6 13">W1 BHI 6</strain>
    </source>
</reference>